<dbReference type="Gene3D" id="3.40.50.1580">
    <property type="entry name" value="Nucleoside phosphorylase domain"/>
    <property type="match status" value="1"/>
</dbReference>
<reference evidence="2 3" key="1">
    <citation type="journal article" date="2009" name="Int. J. Syst. Evol. Microbiol.">
        <title>Transfer of Teichococcus ludipueritiae and Muricoccus roseus to the genus Roseomonas, as Roseomonas ludipueritiae comb. nov. and Roseomonas rosea comb. nov., respectively, and emended description of the genus Roseomonas.</title>
        <authorList>
            <person name="Sanchez-Porro C."/>
            <person name="Gallego V."/>
            <person name="Busse H.J."/>
            <person name="Kampfer P."/>
            <person name="Ventosa A."/>
        </authorList>
    </citation>
    <scope>NUCLEOTIDE SEQUENCE [LARGE SCALE GENOMIC DNA]</scope>
    <source>
        <strain evidence="2 3">DSM 14915</strain>
    </source>
</reference>
<keyword evidence="3" id="KW-1185">Reference proteome</keyword>
<organism evidence="2 3">
    <name type="scientific">Pseudoroseomonas ludipueritiae</name>
    <dbReference type="NCBI Taxonomy" id="198093"/>
    <lineage>
        <taxon>Bacteria</taxon>
        <taxon>Pseudomonadati</taxon>
        <taxon>Pseudomonadota</taxon>
        <taxon>Alphaproteobacteria</taxon>
        <taxon>Acetobacterales</taxon>
        <taxon>Acetobacteraceae</taxon>
        <taxon>Pseudoroseomonas</taxon>
    </lineage>
</organism>
<dbReference type="Pfam" id="PF01048">
    <property type="entry name" value="PNP_UDP_1"/>
    <property type="match status" value="1"/>
</dbReference>
<evidence type="ECO:0000259" key="1">
    <source>
        <dbReference type="Pfam" id="PF01048"/>
    </source>
</evidence>
<dbReference type="EMBL" id="JACTUZ010000107">
    <property type="protein sequence ID" value="MBC9178929.1"/>
    <property type="molecule type" value="Genomic_DNA"/>
</dbReference>
<accession>A0ABR7RAS6</accession>
<dbReference type="InterPro" id="IPR035994">
    <property type="entry name" value="Nucleoside_phosphorylase_sf"/>
</dbReference>
<evidence type="ECO:0000313" key="3">
    <source>
        <dbReference type="Proteomes" id="UP000603940"/>
    </source>
</evidence>
<gene>
    <name evidence="2" type="ORF">IBL25_18450</name>
</gene>
<dbReference type="SUPFAM" id="SSF53167">
    <property type="entry name" value="Purine and uridine phosphorylases"/>
    <property type="match status" value="1"/>
</dbReference>
<proteinExistence type="predicted"/>
<sequence>MTILAATGLHRETRILAAPGVRPIPGGGDAARLEAELNRLAPTARGIISIGIAGALAPGLRPGDWVVAEMVLGDEAAATDAAWAARLAAALPGARIGTMLGRDAMAAEAAEKAALHRATGALTVDMESHVAARVARRHGLPLAVARVVSDAAGRTLPPAAQVGMRPDGGVDLPAVLRALVRAPWQLPALVQTGWEAERAFRALLRGHHLVGPGLGGPGAGDARAV</sequence>
<comment type="caution">
    <text evidence="2">The sequence shown here is derived from an EMBL/GenBank/DDBJ whole genome shotgun (WGS) entry which is preliminary data.</text>
</comment>
<dbReference type="InterPro" id="IPR000845">
    <property type="entry name" value="Nucleoside_phosphorylase_d"/>
</dbReference>
<dbReference type="PANTHER" id="PTHR46832">
    <property type="entry name" value="5'-METHYLTHIOADENOSINE/S-ADENOSYLHOMOCYSTEINE NUCLEOSIDASE"/>
    <property type="match status" value="1"/>
</dbReference>
<dbReference type="PANTHER" id="PTHR46832:SF1">
    <property type="entry name" value="5'-METHYLTHIOADENOSINE_S-ADENOSYLHOMOCYSTEINE NUCLEOSIDASE"/>
    <property type="match status" value="1"/>
</dbReference>
<dbReference type="InterPro" id="IPR017831">
    <property type="entry name" value="Hopanoid-assoc_phosphoryl_HpnG"/>
</dbReference>
<dbReference type="NCBIfam" id="TIGR03468">
    <property type="entry name" value="HpnG"/>
    <property type="match status" value="1"/>
</dbReference>
<feature type="domain" description="Nucleoside phosphorylase" evidence="1">
    <location>
        <begin position="11"/>
        <end position="155"/>
    </location>
</feature>
<evidence type="ECO:0000313" key="2">
    <source>
        <dbReference type="EMBL" id="MBC9178929.1"/>
    </source>
</evidence>
<protein>
    <submittedName>
        <fullName evidence="2">Hopanoid-associated phosphorylase</fullName>
    </submittedName>
</protein>
<dbReference type="RefSeq" id="WP_187779995.1">
    <property type="nucleotide sequence ID" value="NZ_JACTUZ010000107.1"/>
</dbReference>
<name>A0ABR7RAS6_9PROT</name>
<dbReference type="Proteomes" id="UP000603940">
    <property type="component" value="Unassembled WGS sequence"/>
</dbReference>